<feature type="non-terminal residue" evidence="2">
    <location>
        <position position="180"/>
    </location>
</feature>
<reference evidence="2" key="1">
    <citation type="journal article" date="2014" name="Front. Microbiol.">
        <title>High frequency of phylogenetically diverse reductive dehalogenase-homologous genes in deep subseafloor sedimentary metagenomes.</title>
        <authorList>
            <person name="Kawai M."/>
            <person name="Futagami T."/>
            <person name="Toyoda A."/>
            <person name="Takaki Y."/>
            <person name="Nishi S."/>
            <person name="Hori S."/>
            <person name="Arai W."/>
            <person name="Tsubouchi T."/>
            <person name="Morono Y."/>
            <person name="Uchiyama I."/>
            <person name="Ito T."/>
            <person name="Fujiyama A."/>
            <person name="Inagaki F."/>
            <person name="Takami H."/>
        </authorList>
    </citation>
    <scope>NUCLEOTIDE SEQUENCE</scope>
    <source>
        <strain evidence="2">Expedition CK06-06</strain>
    </source>
</reference>
<sequence>MPVVFDWKEEDFQTLIGNCPDEPVTPYILKYVPKEGRVLEAGCGSGRFVYYLNGLGYDITGIEINPQTVEVLNRRYPELDIVQGDVRRLPFPDESFSGLLSLGVIEHVVEGLDEPIREMFRVLTRKGYALVIVPSFNTVRKIKHAIGVYHAGEFAKSLTLVRKLFGKPPRNPQCSTEESR</sequence>
<accession>X0Y3G0</accession>
<feature type="domain" description="Methyltransferase type 11" evidence="1">
    <location>
        <begin position="39"/>
        <end position="130"/>
    </location>
</feature>
<proteinExistence type="predicted"/>
<dbReference type="GO" id="GO:0008757">
    <property type="term" value="F:S-adenosylmethionine-dependent methyltransferase activity"/>
    <property type="evidence" value="ECO:0007669"/>
    <property type="project" value="InterPro"/>
</dbReference>
<protein>
    <recommendedName>
        <fullName evidence="1">Methyltransferase type 11 domain-containing protein</fullName>
    </recommendedName>
</protein>
<dbReference type="AlphaFoldDB" id="X0Y3G0"/>
<dbReference type="InterPro" id="IPR029063">
    <property type="entry name" value="SAM-dependent_MTases_sf"/>
</dbReference>
<name>X0Y3G0_9ZZZZ</name>
<evidence type="ECO:0000313" key="2">
    <source>
        <dbReference type="EMBL" id="GAG31406.1"/>
    </source>
</evidence>
<organism evidence="2">
    <name type="scientific">marine sediment metagenome</name>
    <dbReference type="NCBI Taxonomy" id="412755"/>
    <lineage>
        <taxon>unclassified sequences</taxon>
        <taxon>metagenomes</taxon>
        <taxon>ecological metagenomes</taxon>
    </lineage>
</organism>
<dbReference type="CDD" id="cd02440">
    <property type="entry name" value="AdoMet_MTases"/>
    <property type="match status" value="1"/>
</dbReference>
<comment type="caution">
    <text evidence="2">The sequence shown here is derived from an EMBL/GenBank/DDBJ whole genome shotgun (WGS) entry which is preliminary data.</text>
</comment>
<dbReference type="Pfam" id="PF08241">
    <property type="entry name" value="Methyltransf_11"/>
    <property type="match status" value="1"/>
</dbReference>
<dbReference type="PANTHER" id="PTHR42912:SF80">
    <property type="entry name" value="METHYLTRANSFERASE DOMAIN-CONTAINING PROTEIN"/>
    <property type="match status" value="1"/>
</dbReference>
<dbReference type="PANTHER" id="PTHR42912">
    <property type="entry name" value="METHYLTRANSFERASE"/>
    <property type="match status" value="1"/>
</dbReference>
<gene>
    <name evidence="2" type="ORF">S01H1_66536</name>
</gene>
<dbReference type="InterPro" id="IPR013216">
    <property type="entry name" value="Methyltransf_11"/>
</dbReference>
<dbReference type="EMBL" id="BARS01044001">
    <property type="protein sequence ID" value="GAG31406.1"/>
    <property type="molecule type" value="Genomic_DNA"/>
</dbReference>
<dbReference type="SUPFAM" id="SSF53335">
    <property type="entry name" value="S-adenosyl-L-methionine-dependent methyltransferases"/>
    <property type="match status" value="1"/>
</dbReference>
<dbReference type="Gene3D" id="3.40.50.150">
    <property type="entry name" value="Vaccinia Virus protein VP39"/>
    <property type="match status" value="1"/>
</dbReference>
<evidence type="ECO:0000259" key="1">
    <source>
        <dbReference type="Pfam" id="PF08241"/>
    </source>
</evidence>
<dbReference type="InterPro" id="IPR050508">
    <property type="entry name" value="Methyltransf_Superfamily"/>
</dbReference>